<organism evidence="5">
    <name type="scientific">Carica papaya</name>
    <name type="common">Papaya</name>
    <dbReference type="NCBI Taxonomy" id="3649"/>
    <lineage>
        <taxon>Eukaryota</taxon>
        <taxon>Viridiplantae</taxon>
        <taxon>Streptophyta</taxon>
        <taxon>Embryophyta</taxon>
        <taxon>Tracheophyta</taxon>
        <taxon>Spermatophyta</taxon>
        <taxon>Magnoliopsida</taxon>
        <taxon>eudicotyledons</taxon>
        <taxon>Gunneridae</taxon>
        <taxon>Pentapetalae</taxon>
        <taxon>rosids</taxon>
        <taxon>malvids</taxon>
        <taxon>Brassicales</taxon>
        <taxon>Caricaceae</taxon>
        <taxon>Carica</taxon>
    </lineage>
</organism>
<keyword evidence="2" id="KW-0805">Transcription regulation</keyword>
<keyword evidence="1" id="KW-0678">Repressor</keyword>
<proteinExistence type="evidence at transcript level"/>
<keyword evidence="3" id="KW-0804">Transcription</keyword>
<dbReference type="AlphaFoldDB" id="A0A482CNM5"/>
<evidence type="ECO:0000313" key="5">
    <source>
        <dbReference type="EMBL" id="QBL95706.1"/>
    </source>
</evidence>
<gene>
    <name evidence="5" type="primary">SPEAR1</name>
</gene>
<reference evidence="5" key="1">
    <citation type="submission" date="2018-07" db="EMBL/GenBank/DDBJ databases">
        <authorList>
            <person name="Chen G.H."/>
        </authorList>
    </citation>
    <scope>NUCLEOTIDE SEQUENCE</scope>
</reference>
<dbReference type="InterPro" id="IPR014855">
    <property type="entry name" value="NOZZLE"/>
</dbReference>
<dbReference type="OrthoDB" id="1917522at2759"/>
<name>A0A482CNM5_CARPA</name>
<feature type="compositionally biased region" description="Low complexity" evidence="4">
    <location>
        <begin position="12"/>
        <end position="21"/>
    </location>
</feature>
<sequence>MATSNSSLLFKAAEQSNAANQEEPKVDSPPEDQIESPRSRGRKPSKVPAQKKQPQRGMGVAQLERLRLQERWKKMTDITQVNALHVPNQFHSVPHLPFTTDSIGGVPVLHGGAYYAGPTIGGDGLLCLDPRMVAHRIGNGGFGGFYGGGSGCLMMDQGRVGTPGSDMRVQIETAKELPSIQTMLQQSGPDCFDACSKKKRSDGLDTGFNGSGKDQYGLSFFSSSKSCDFVGVDREKNAGTFNGDHFNGFGAVKSTKSPLFASRDSNEQVEVMAIHRKGNCDENGGSLVMEYEFFPGKTSEKIIKEKRGWPAEASVNAMSNGEASNHLTTSTASYANSSSDPATSIDLSLKL</sequence>
<evidence type="ECO:0000256" key="1">
    <source>
        <dbReference type="ARBA" id="ARBA00022491"/>
    </source>
</evidence>
<evidence type="ECO:0000256" key="3">
    <source>
        <dbReference type="ARBA" id="ARBA00023163"/>
    </source>
</evidence>
<feature type="region of interest" description="Disordered" evidence="4">
    <location>
        <begin position="1"/>
        <end position="60"/>
    </location>
</feature>
<dbReference type="PANTHER" id="PTHR33388">
    <property type="entry name" value="OS01G0212500 PROTEIN"/>
    <property type="match status" value="1"/>
</dbReference>
<evidence type="ECO:0000256" key="4">
    <source>
        <dbReference type="SAM" id="MobiDB-lite"/>
    </source>
</evidence>
<dbReference type="PANTHER" id="PTHR33388:SF2">
    <property type="entry name" value="PROTEIN SPOROCYTELESS"/>
    <property type="match status" value="1"/>
</dbReference>
<dbReference type="GO" id="GO:0003700">
    <property type="term" value="F:DNA-binding transcription factor activity"/>
    <property type="evidence" value="ECO:0007669"/>
    <property type="project" value="InterPro"/>
</dbReference>
<dbReference type="Pfam" id="PF08744">
    <property type="entry name" value="NOZZLE"/>
    <property type="match status" value="1"/>
</dbReference>
<protein>
    <submittedName>
        <fullName evidence="5">SPOROCYTELESS-like EAR-containing protein 1</fullName>
    </submittedName>
</protein>
<accession>A0A482CNM5</accession>
<dbReference type="InterPro" id="IPR040356">
    <property type="entry name" value="SPEAR"/>
</dbReference>
<evidence type="ECO:0000256" key="2">
    <source>
        <dbReference type="ARBA" id="ARBA00023015"/>
    </source>
</evidence>
<dbReference type="EMBL" id="MH604951">
    <property type="protein sequence ID" value="QBL95706.1"/>
    <property type="molecule type" value="mRNA"/>
</dbReference>